<reference evidence="3" key="1">
    <citation type="submission" date="2022-08" db="EMBL/GenBank/DDBJ databases">
        <authorList>
            <person name="Gutierrez-Valencia J."/>
        </authorList>
    </citation>
    <scope>NUCLEOTIDE SEQUENCE</scope>
</reference>
<feature type="compositionally biased region" description="Polar residues" evidence="1">
    <location>
        <begin position="69"/>
        <end position="78"/>
    </location>
</feature>
<proteinExistence type="predicted"/>
<name>A0AAV0HWB6_9ROSI</name>
<dbReference type="InterPro" id="IPR025558">
    <property type="entry name" value="DUF4283"/>
</dbReference>
<dbReference type="PANTHER" id="PTHR31286">
    <property type="entry name" value="GLYCINE-RICH CELL WALL STRUCTURAL PROTEIN 1.8-LIKE"/>
    <property type="match status" value="1"/>
</dbReference>
<dbReference type="Proteomes" id="UP001154282">
    <property type="component" value="Unassembled WGS sequence"/>
</dbReference>
<gene>
    <name evidence="3" type="ORF">LITE_LOCUS6319</name>
</gene>
<protein>
    <recommendedName>
        <fullName evidence="2">DUF4283 domain-containing protein</fullName>
    </recommendedName>
</protein>
<evidence type="ECO:0000313" key="4">
    <source>
        <dbReference type="Proteomes" id="UP001154282"/>
    </source>
</evidence>
<evidence type="ECO:0000256" key="1">
    <source>
        <dbReference type="SAM" id="MobiDB-lite"/>
    </source>
</evidence>
<dbReference type="PANTHER" id="PTHR31286:SF99">
    <property type="entry name" value="DUF4283 DOMAIN-CONTAINING PROTEIN"/>
    <property type="match status" value="1"/>
</dbReference>
<dbReference type="AlphaFoldDB" id="A0AAV0HWB6"/>
<feature type="region of interest" description="Disordered" evidence="1">
    <location>
        <begin position="1"/>
        <end position="28"/>
    </location>
</feature>
<evidence type="ECO:0000313" key="3">
    <source>
        <dbReference type="EMBL" id="CAI0389586.1"/>
    </source>
</evidence>
<sequence length="257" mass="27955">MLSTDNIGLATPAPGLLPSDRPPDTLDPPVLVTVPGAMESTAPSAGLSEMAIDTSSLSVQVPSADATPKQGSHSTTMEATEGQRNGKAPMQSFSYARAVTGLPIPTTPPNQLAVWTPVGEHDLITGSRNGEPALTISSEFKTKICAPWQRSLVVRLLGLKVGFITLCNRLKGLWRPTGNMEIKDLDHDCFLVKLDNEQDYFRALTDGPWVIFDHYLVVQQWTPSFKASDPLPKTMIVWVQLPALKIHFYHKEAALTG</sequence>
<feature type="region of interest" description="Disordered" evidence="1">
    <location>
        <begin position="58"/>
        <end position="87"/>
    </location>
</feature>
<evidence type="ECO:0000259" key="2">
    <source>
        <dbReference type="Pfam" id="PF14111"/>
    </source>
</evidence>
<dbReference type="Pfam" id="PF14111">
    <property type="entry name" value="DUF4283"/>
    <property type="match status" value="1"/>
</dbReference>
<dbReference type="EMBL" id="CAMGYJ010000003">
    <property type="protein sequence ID" value="CAI0389586.1"/>
    <property type="molecule type" value="Genomic_DNA"/>
</dbReference>
<dbReference type="InterPro" id="IPR040256">
    <property type="entry name" value="At4g02000-like"/>
</dbReference>
<comment type="caution">
    <text evidence="3">The sequence shown here is derived from an EMBL/GenBank/DDBJ whole genome shotgun (WGS) entry which is preliminary data.</text>
</comment>
<accession>A0AAV0HWB6</accession>
<keyword evidence="4" id="KW-1185">Reference proteome</keyword>
<feature type="domain" description="DUF4283" evidence="2">
    <location>
        <begin position="147"/>
        <end position="227"/>
    </location>
</feature>
<organism evidence="3 4">
    <name type="scientific">Linum tenue</name>
    <dbReference type="NCBI Taxonomy" id="586396"/>
    <lineage>
        <taxon>Eukaryota</taxon>
        <taxon>Viridiplantae</taxon>
        <taxon>Streptophyta</taxon>
        <taxon>Embryophyta</taxon>
        <taxon>Tracheophyta</taxon>
        <taxon>Spermatophyta</taxon>
        <taxon>Magnoliopsida</taxon>
        <taxon>eudicotyledons</taxon>
        <taxon>Gunneridae</taxon>
        <taxon>Pentapetalae</taxon>
        <taxon>rosids</taxon>
        <taxon>fabids</taxon>
        <taxon>Malpighiales</taxon>
        <taxon>Linaceae</taxon>
        <taxon>Linum</taxon>
    </lineage>
</organism>